<dbReference type="SUPFAM" id="SSF53383">
    <property type="entry name" value="PLP-dependent transferases"/>
    <property type="match status" value="1"/>
</dbReference>
<dbReference type="InterPro" id="IPR015424">
    <property type="entry name" value="PyrdxlP-dep_Trfase"/>
</dbReference>
<evidence type="ECO:0000313" key="2">
    <source>
        <dbReference type="EMBL" id="SFU46937.1"/>
    </source>
</evidence>
<dbReference type="AlphaFoldDB" id="A0A1I7GEM2"/>
<accession>A0A1I7GEM2</accession>
<protein>
    <submittedName>
        <fullName evidence="2">dTDP-4-amino-4,6-dideoxygalactose transaminase</fullName>
    </submittedName>
</protein>
<comment type="similarity">
    <text evidence="1">Belongs to the DegT/DnrJ/EryC1 family.</text>
</comment>
<dbReference type="GO" id="GO:0008483">
    <property type="term" value="F:transaminase activity"/>
    <property type="evidence" value="ECO:0007669"/>
    <property type="project" value="TreeGrafter"/>
</dbReference>
<dbReference type="Gene3D" id="3.90.1150.10">
    <property type="entry name" value="Aspartate Aminotransferase, domain 1"/>
    <property type="match status" value="1"/>
</dbReference>
<dbReference type="GO" id="GO:0000271">
    <property type="term" value="P:polysaccharide biosynthetic process"/>
    <property type="evidence" value="ECO:0007669"/>
    <property type="project" value="TreeGrafter"/>
</dbReference>
<dbReference type="InterPro" id="IPR015422">
    <property type="entry name" value="PyrdxlP-dep_Trfase_small"/>
</dbReference>
<dbReference type="Pfam" id="PF01041">
    <property type="entry name" value="DegT_DnrJ_EryC1"/>
    <property type="match status" value="1"/>
</dbReference>
<keyword evidence="1" id="KW-0663">Pyridoxal phosphate</keyword>
<dbReference type="Proteomes" id="UP000199391">
    <property type="component" value="Unassembled WGS sequence"/>
</dbReference>
<keyword evidence="3" id="KW-1185">Reference proteome</keyword>
<evidence type="ECO:0000313" key="3">
    <source>
        <dbReference type="Proteomes" id="UP000199391"/>
    </source>
</evidence>
<dbReference type="GO" id="GO:0030170">
    <property type="term" value="F:pyridoxal phosphate binding"/>
    <property type="evidence" value="ECO:0007669"/>
    <property type="project" value="TreeGrafter"/>
</dbReference>
<gene>
    <name evidence="2" type="ORF">SAMN05216552_1003274</name>
</gene>
<dbReference type="InterPro" id="IPR015421">
    <property type="entry name" value="PyrdxlP-dep_Trfase_major"/>
</dbReference>
<dbReference type="OrthoDB" id="9777744at2"/>
<dbReference type="InterPro" id="IPR000653">
    <property type="entry name" value="DegT/StrS_aminotransferase"/>
</dbReference>
<dbReference type="Gene3D" id="3.40.640.10">
    <property type="entry name" value="Type I PLP-dependent aspartate aminotransferase-like (Major domain)"/>
    <property type="match status" value="1"/>
</dbReference>
<proteinExistence type="inferred from homology"/>
<dbReference type="RefSeq" id="WP_093554248.1">
    <property type="nucleotide sequence ID" value="NZ_FPBO01000003.1"/>
</dbReference>
<dbReference type="PANTHER" id="PTHR30244">
    <property type="entry name" value="TRANSAMINASE"/>
    <property type="match status" value="1"/>
</dbReference>
<sequence>MAAPRPSSAAIPRLPVLSLAAFRRARAGAPPALPSLLDAGAVRLVTSGRVAIALALRELGVGPGDSVLVPAYHSPSMVPPVLWRGARPVFYRVDAAAAVDLADLDARLDGTVKAVMVTHYFGFPQDMGTIRAWCDRHGVALLEDCAHSFFGRHGGLPVGSHGDYAIGSGMKFYPIFEGGCLVSARRPLDGVALRSAGRGFEAKAALAVLEHSFAHGRLGALRALLRLPLWCKDKLWAALKARRGAALPDGAVAAELALAPASSDSSYDFDPRWLDKRSAWFSRWVLRRADAGRVTALRRRHYLALEAAVRDLPGCRPLHAALPEGACPWLFPLWVARPDAVFAALRAAEVPLVRFGHTLWPGVDAAICPQAVALGHHVLALPCHQDLNAAELARLCAALRAALAAAQ</sequence>
<evidence type="ECO:0000256" key="1">
    <source>
        <dbReference type="RuleBase" id="RU004508"/>
    </source>
</evidence>
<dbReference type="EMBL" id="FPBO01000003">
    <property type="protein sequence ID" value="SFU46937.1"/>
    <property type="molecule type" value="Genomic_DNA"/>
</dbReference>
<organism evidence="2 3">
    <name type="scientific">Pseudoduganella namucuonensis</name>
    <dbReference type="NCBI Taxonomy" id="1035707"/>
    <lineage>
        <taxon>Bacteria</taxon>
        <taxon>Pseudomonadati</taxon>
        <taxon>Pseudomonadota</taxon>
        <taxon>Betaproteobacteria</taxon>
        <taxon>Burkholderiales</taxon>
        <taxon>Oxalobacteraceae</taxon>
        <taxon>Telluria group</taxon>
        <taxon>Pseudoduganella</taxon>
    </lineage>
</organism>
<dbReference type="STRING" id="1035707.SAMN05216552_1003274"/>
<dbReference type="PANTHER" id="PTHR30244:SF42">
    <property type="entry name" value="UDP-2-ACETAMIDO-2-DEOXY-3-OXO-D-GLUCURONATE AMINOTRANSFERASE"/>
    <property type="match status" value="1"/>
</dbReference>
<reference evidence="3" key="1">
    <citation type="submission" date="2016-10" db="EMBL/GenBank/DDBJ databases">
        <authorList>
            <person name="Varghese N."/>
            <person name="Submissions S."/>
        </authorList>
    </citation>
    <scope>NUCLEOTIDE SEQUENCE [LARGE SCALE GENOMIC DNA]</scope>
    <source>
        <strain evidence="3">CGMCC 1.11014</strain>
    </source>
</reference>
<name>A0A1I7GEM2_9BURK</name>